<feature type="domain" description="Mif2/CENP-C cupin" evidence="11">
    <location>
        <begin position="512"/>
        <end position="594"/>
    </location>
</feature>
<dbReference type="InterPro" id="IPR011051">
    <property type="entry name" value="RmlC_Cupin_sf"/>
</dbReference>
<comment type="similarity">
    <text evidence="2">Belongs to the CENP-C/MIF2 family.</text>
</comment>
<feature type="compositionally biased region" description="Basic residues" evidence="10">
    <location>
        <begin position="177"/>
        <end position="192"/>
    </location>
</feature>
<dbReference type="PANTHER" id="PTHR16684">
    <property type="entry name" value="CENTROMERE PROTEIN C"/>
    <property type="match status" value="1"/>
</dbReference>
<dbReference type="Pfam" id="PF11699">
    <property type="entry name" value="CENP-C_C"/>
    <property type="match status" value="1"/>
</dbReference>
<evidence type="ECO:0000256" key="9">
    <source>
        <dbReference type="ARBA" id="ARBA00083562"/>
    </source>
</evidence>
<protein>
    <recommendedName>
        <fullName evidence="7">Centromere protein C</fullName>
    </recommendedName>
    <alternativeName>
        <fullName evidence="8">Centromere autoantigen C</fullName>
    </alternativeName>
    <alternativeName>
        <fullName evidence="9">Centromere protein C 1</fullName>
    </alternativeName>
</protein>
<dbReference type="GO" id="GO:0051382">
    <property type="term" value="P:kinetochore assembly"/>
    <property type="evidence" value="ECO:0007669"/>
    <property type="project" value="InterPro"/>
</dbReference>
<evidence type="ECO:0000256" key="2">
    <source>
        <dbReference type="ARBA" id="ARBA00010291"/>
    </source>
</evidence>
<evidence type="ECO:0000256" key="10">
    <source>
        <dbReference type="SAM" id="MobiDB-lite"/>
    </source>
</evidence>
<evidence type="ECO:0000256" key="8">
    <source>
        <dbReference type="ARBA" id="ARBA00082151"/>
    </source>
</evidence>
<feature type="compositionally biased region" description="Polar residues" evidence="10">
    <location>
        <begin position="123"/>
        <end position="149"/>
    </location>
</feature>
<feature type="compositionally biased region" description="Polar residues" evidence="10">
    <location>
        <begin position="255"/>
        <end position="266"/>
    </location>
</feature>
<dbReference type="Gene3D" id="2.60.120.10">
    <property type="entry name" value="Jelly Rolls"/>
    <property type="match status" value="1"/>
</dbReference>
<proteinExistence type="inferred from homology"/>
<sequence length="597" mass="67600">SEKEKTEKKKDKNRKVQVEALTKQKIDDLDIEVHNVQGTSKSVPVSTSEESVLKSQRQKTTFMGKNKKDPPMQGSANQKKKMSQKPEAQELMSHSGLETKVSDEKRRKTEVIPCEVSPMPSAGHQQVRTVSPKKNLTSSKCLQSASKASQHLVHKKQTKQKLPKDTGAERLGEGPRKVLKKSVKKSRNKKPQLQRQESFVTQPGEEEFEREPVKLNEVFTSPLPREQWTSVVLPLSKSGKRKNALHVLESPDGANKNTPVKTQQHLMDSVKCSEKKRSSSKSSGKIPKKSHHRTSNSICADPEDTECQRDSDSPAAQDTARKKQKLSDRKIKSNKRKRNPQQGLESGPVLEHSDKFASISESCELDNTSSDSSEELKRQVQNLLTDNKARHKIVMPSNTPNVRRTKRIRLRPLEYWRGERANYTMSSSGLVVSGIVCPETEPHRKIKRRKQVHRPKGEETGREILANLDHSLADTSKPTIVLDPETNEEVPLECINTENSYSCFFKDESVEIYKNLNTPAFATGRLILKPFKEKGHQFVHMDTIAFYVICGKIIVTLHKTSYYLTTGDYFYVPAGNGYNIRNLLNEECVLLFTQLKD</sequence>
<dbReference type="GO" id="GO:0019237">
    <property type="term" value="F:centromeric DNA binding"/>
    <property type="evidence" value="ECO:0007669"/>
    <property type="project" value="InterPro"/>
</dbReference>
<dbReference type="GO" id="GO:0005721">
    <property type="term" value="C:pericentric heterochromatin"/>
    <property type="evidence" value="ECO:0007669"/>
    <property type="project" value="UniProtKB-ARBA"/>
</dbReference>
<gene>
    <name evidence="12" type="primary">Cenpc</name>
    <name evidence="12" type="ORF">HELFUL_R04620</name>
</gene>
<keyword evidence="4" id="KW-0539">Nucleus</keyword>
<evidence type="ECO:0000259" key="11">
    <source>
        <dbReference type="Pfam" id="PF11699"/>
    </source>
</evidence>
<organism evidence="12 13">
    <name type="scientific">Heliornis fulica</name>
    <name type="common">sungrebe</name>
    <dbReference type="NCBI Taxonomy" id="54369"/>
    <lineage>
        <taxon>Eukaryota</taxon>
        <taxon>Metazoa</taxon>
        <taxon>Chordata</taxon>
        <taxon>Craniata</taxon>
        <taxon>Vertebrata</taxon>
        <taxon>Euteleostomi</taxon>
        <taxon>Archelosauria</taxon>
        <taxon>Archosauria</taxon>
        <taxon>Dinosauria</taxon>
        <taxon>Saurischia</taxon>
        <taxon>Theropoda</taxon>
        <taxon>Coelurosauria</taxon>
        <taxon>Aves</taxon>
        <taxon>Neognathae</taxon>
        <taxon>Neoaves</taxon>
        <taxon>Gruiformes</taxon>
        <taxon>Heliornithidae</taxon>
        <taxon>Heliornis</taxon>
    </lineage>
</organism>
<feature type="compositionally biased region" description="Basic and acidic residues" evidence="10">
    <location>
        <begin position="162"/>
        <end position="176"/>
    </location>
</feature>
<dbReference type="EMBL" id="VXBZ01011341">
    <property type="protein sequence ID" value="NXP54847.1"/>
    <property type="molecule type" value="Genomic_DNA"/>
</dbReference>
<dbReference type="GO" id="GO:0005634">
    <property type="term" value="C:nucleus"/>
    <property type="evidence" value="ECO:0007669"/>
    <property type="project" value="UniProtKB-SubCell"/>
</dbReference>
<evidence type="ECO:0000256" key="1">
    <source>
        <dbReference type="ARBA" id="ARBA00004123"/>
    </source>
</evidence>
<dbReference type="Proteomes" id="UP000590868">
    <property type="component" value="Unassembled WGS sequence"/>
</dbReference>
<reference evidence="12 13" key="1">
    <citation type="submission" date="2019-09" db="EMBL/GenBank/DDBJ databases">
        <title>Bird 10,000 Genomes (B10K) Project - Family phase.</title>
        <authorList>
            <person name="Zhang G."/>
        </authorList>
    </citation>
    <scope>NUCLEOTIDE SEQUENCE [LARGE SCALE GENOMIC DNA]</scope>
    <source>
        <strain evidence="12">B10K-DU-001-55</strain>
        <tissue evidence="12">Muscle</tissue>
    </source>
</reference>
<comment type="caution">
    <text evidence="12">The sequence shown here is derived from an EMBL/GenBank/DDBJ whole genome shotgun (WGS) entry which is preliminary data.</text>
</comment>
<dbReference type="AlphaFoldDB" id="A0A7L2B663"/>
<evidence type="ECO:0000256" key="7">
    <source>
        <dbReference type="ARBA" id="ARBA00068530"/>
    </source>
</evidence>
<dbReference type="FunFam" id="2.60.120.10:FF:000033">
    <property type="entry name" value="Centromere protein C 1"/>
    <property type="match status" value="1"/>
</dbReference>
<keyword evidence="13" id="KW-1185">Reference proteome</keyword>
<evidence type="ECO:0000256" key="4">
    <source>
        <dbReference type="ARBA" id="ARBA00023242"/>
    </source>
</evidence>
<comment type="function">
    <text evidence="5">Component of the CENPA-NAC (nucleosome-associated) complex, a complex that plays a central role in assembly of kinetochore proteins, mitotic progression and chromosome segregation. The CENPA-NAC complex recruits the CENPA-CAD (nucleosome distal) complex and may be involved in incorporation of newly synthesized CENPA into centromeres. CENPC recruits DNA methylation and DNMT3B to both centromeric and pericentromeric satellite repeats and regulates the histone code in these regions.</text>
</comment>
<dbReference type="SUPFAM" id="SSF51182">
    <property type="entry name" value="RmlC-like cupins"/>
    <property type="match status" value="1"/>
</dbReference>
<dbReference type="GO" id="GO:0051455">
    <property type="term" value="P:spindle attachment to meiosis I kinetochore"/>
    <property type="evidence" value="ECO:0007669"/>
    <property type="project" value="TreeGrafter"/>
</dbReference>
<evidence type="ECO:0000256" key="5">
    <source>
        <dbReference type="ARBA" id="ARBA00053516"/>
    </source>
</evidence>
<feature type="compositionally biased region" description="Basic residues" evidence="10">
    <location>
        <begin position="152"/>
        <end position="161"/>
    </location>
</feature>
<evidence type="ECO:0000313" key="12">
    <source>
        <dbReference type="EMBL" id="NXP54847.1"/>
    </source>
</evidence>
<keyword evidence="3" id="KW-0238">DNA-binding</keyword>
<dbReference type="PANTHER" id="PTHR16684:SF11">
    <property type="entry name" value="CENTROMERE PROTEIN C"/>
    <property type="match status" value="1"/>
</dbReference>
<comment type="subunit">
    <text evidence="6">Oligomer. Component of the CENPA-NAC complex, at least composed of CENPA, CENPC, CENPH, CENPM, CENPN, CENPT and CENPU. The CENPA-NAC complex interacts with the CENPA-CAD complex, composed of CENPI, CENPK, CENPL, CENPO, CENPP, CENPQ, CENPR and CENPS. Binds to DAXX. Interacts with DNMT3B. Interacts directly with CENPA. Identified in a centromere complex containing histones H2A, H2B and H4, and at least CENPA, CENPB, CENPC, CENPT, CENPN, HJURP, SUPT16H, SSRP1 and RSF1. Interacts with MEIKIN.</text>
</comment>
<dbReference type="GO" id="GO:0051315">
    <property type="term" value="P:attachment of mitotic spindle microtubules to kinetochore"/>
    <property type="evidence" value="ECO:0007669"/>
    <property type="project" value="TreeGrafter"/>
</dbReference>
<name>A0A7L2B663_9GRUI</name>
<dbReference type="OrthoDB" id="1939643at2759"/>
<evidence type="ECO:0000313" key="13">
    <source>
        <dbReference type="Proteomes" id="UP000590868"/>
    </source>
</evidence>
<feature type="compositionally biased region" description="Polar residues" evidence="10">
    <location>
        <begin position="37"/>
        <end position="63"/>
    </location>
</feature>
<feature type="compositionally biased region" description="Basic and acidic residues" evidence="10">
    <location>
        <begin position="319"/>
        <end position="331"/>
    </location>
</feature>
<comment type="subcellular location">
    <subcellularLocation>
        <location evidence="1">Nucleus</location>
    </subcellularLocation>
</comment>
<evidence type="ECO:0000256" key="6">
    <source>
        <dbReference type="ARBA" id="ARBA00064952"/>
    </source>
</evidence>
<accession>A0A7L2B663</accession>
<feature type="non-terminal residue" evidence="12">
    <location>
        <position position="1"/>
    </location>
</feature>
<dbReference type="GO" id="GO:0000776">
    <property type="term" value="C:kinetochore"/>
    <property type="evidence" value="ECO:0007669"/>
    <property type="project" value="InterPro"/>
</dbReference>
<feature type="compositionally biased region" description="Basic and acidic residues" evidence="10">
    <location>
        <begin position="100"/>
        <end position="110"/>
    </location>
</feature>
<feature type="non-terminal residue" evidence="12">
    <location>
        <position position="597"/>
    </location>
</feature>
<dbReference type="InterPro" id="IPR025974">
    <property type="entry name" value="Mif2/CENP-C_cupin"/>
</dbReference>
<feature type="region of interest" description="Disordered" evidence="10">
    <location>
        <begin position="37"/>
        <end position="352"/>
    </location>
</feature>
<dbReference type="InterPro" id="IPR028386">
    <property type="entry name" value="CENP-C/Mif2/cnp3"/>
</dbReference>
<evidence type="ECO:0000256" key="3">
    <source>
        <dbReference type="ARBA" id="ARBA00023125"/>
    </source>
</evidence>
<dbReference type="InterPro" id="IPR014710">
    <property type="entry name" value="RmlC-like_jellyroll"/>
</dbReference>